<dbReference type="eggNOG" id="ENOG50316QG">
    <property type="taxonomic scope" value="Bacteria"/>
</dbReference>
<gene>
    <name evidence="2" type="ordered locus">RBRH_00195</name>
</gene>
<name>E5ASL1_MYCRK</name>
<dbReference type="HOGENOM" id="CLU_1275714_0_0_4"/>
<evidence type="ECO:0000313" key="3">
    <source>
        <dbReference type="Proteomes" id="UP000007437"/>
    </source>
</evidence>
<evidence type="ECO:0000313" key="2">
    <source>
        <dbReference type="EMBL" id="CBW75593.1"/>
    </source>
</evidence>
<organism evidence="2 3">
    <name type="scientific">Mycetohabitans rhizoxinica (strain DSM 19002 / CIP 109453 / HKI 454)</name>
    <name type="common">Paraburkholderia rhizoxinica</name>
    <dbReference type="NCBI Taxonomy" id="882378"/>
    <lineage>
        <taxon>Bacteria</taxon>
        <taxon>Pseudomonadati</taxon>
        <taxon>Pseudomonadota</taxon>
        <taxon>Betaproteobacteria</taxon>
        <taxon>Burkholderiales</taxon>
        <taxon>Burkholderiaceae</taxon>
        <taxon>Mycetohabitans</taxon>
    </lineage>
</organism>
<sequence>MRAVTPQGNARSSMPHSGHRPTPASAGLRNTPAQRMDERPATRYTELRSEYRLRIKCRFRAAYCDRCSLVAAPVAQRAARIVSNAAQCRNEQKQSSRNGSPIPVVQPPSFGIAARRHSLAGSQHCKNLADTQRMNADTVNTPSPRKPLLRRLLSHHEIATLLLLLHAPAGALAAKPDVATLAEAGLVRIVDSSESGSHVELTAEGNAVLRTLTASR</sequence>
<dbReference type="KEGG" id="brh:RBRH_00195"/>
<evidence type="ECO:0000256" key="1">
    <source>
        <dbReference type="SAM" id="MobiDB-lite"/>
    </source>
</evidence>
<feature type="region of interest" description="Disordered" evidence="1">
    <location>
        <begin position="1"/>
        <end position="42"/>
    </location>
</feature>
<dbReference type="Proteomes" id="UP000007437">
    <property type="component" value="Chromosome"/>
</dbReference>
<dbReference type="AlphaFoldDB" id="E5ASL1"/>
<proteinExistence type="predicted"/>
<reference evidence="2 3" key="1">
    <citation type="journal article" date="2011" name="J. Bacteriol.">
        <title>Complete genome sequence of Burkholderia rhizoxinica, an endosymbiont of Rhizopus microsporus.</title>
        <authorList>
            <person name="Lackner G."/>
            <person name="Moebius N."/>
            <person name="Partida-Martinez L."/>
            <person name="Hertweck C."/>
        </authorList>
    </citation>
    <scope>NUCLEOTIDE SEQUENCE [LARGE SCALE GENOMIC DNA]</scope>
    <source>
        <strain evidence="3">DSM 19002 / CIP 109453 / HKI 454</strain>
    </source>
</reference>
<protein>
    <submittedName>
        <fullName evidence="2">Uncharacterized protein</fullName>
    </submittedName>
</protein>
<feature type="compositionally biased region" description="Polar residues" evidence="1">
    <location>
        <begin position="1"/>
        <end position="15"/>
    </location>
</feature>
<dbReference type="STRING" id="882378.RBRH_00195"/>
<dbReference type="EMBL" id="FR687359">
    <property type="protein sequence ID" value="CBW75593.1"/>
    <property type="molecule type" value="Genomic_DNA"/>
</dbReference>
<accession>E5ASL1</accession>